<dbReference type="PANTHER" id="PTHR30632:SF0">
    <property type="entry name" value="SULFATE-BINDING PROTEIN"/>
    <property type="match status" value="1"/>
</dbReference>
<dbReference type="EMBL" id="MTJL01000036">
    <property type="protein sequence ID" value="OMI01491.1"/>
    <property type="molecule type" value="Genomic_DNA"/>
</dbReference>
<sequence>MKKMMVTGMALLMAAVLLFGCQAEKGASGEGKPENVQLTVSAAASLKDVLTELASEYEKDHPNVTVKFNFGSSGALQQQIEKGAPADLFFSAAEDKFNKVVDKGLIEKSDSVKLLENSLVLIVPKGKNQQIDSFQDLTKDIEKLAVGKPESVPAGKYAKETLTSLHLWSKVQSKLVYGKDVRQVLSYVETGNVDAGIVYRTDALSSDQVEIGETAENDLHTPIIYPLGIVKNTKHREQSEEFYQFLQSDRAIKAMEKYGFKKG</sequence>
<evidence type="ECO:0000256" key="6">
    <source>
        <dbReference type="SAM" id="SignalP"/>
    </source>
</evidence>
<feature type="chain" id="PRO_5043149276" evidence="6">
    <location>
        <begin position="24"/>
        <end position="263"/>
    </location>
</feature>
<dbReference type="FunFam" id="3.40.190.10:FF:000035">
    <property type="entry name" value="Molybdate ABC transporter substrate-binding protein"/>
    <property type="match status" value="1"/>
</dbReference>
<gene>
    <name evidence="7" type="ORF">BW143_17525</name>
</gene>
<dbReference type="GO" id="GO:1901359">
    <property type="term" value="F:tungstate binding"/>
    <property type="evidence" value="ECO:0007669"/>
    <property type="project" value="UniProtKB-ARBA"/>
</dbReference>
<evidence type="ECO:0000256" key="5">
    <source>
        <dbReference type="PIRSR" id="PIRSR004846-1"/>
    </source>
</evidence>
<keyword evidence="8" id="KW-1185">Reference proteome</keyword>
<dbReference type="Pfam" id="PF13531">
    <property type="entry name" value="SBP_bac_11"/>
    <property type="match status" value="1"/>
</dbReference>
<dbReference type="Gene3D" id="3.40.190.10">
    <property type="entry name" value="Periplasmic binding protein-like II"/>
    <property type="match status" value="2"/>
</dbReference>
<keyword evidence="3 5" id="KW-0479">Metal-binding</keyword>
<dbReference type="GO" id="GO:0046872">
    <property type="term" value="F:metal ion binding"/>
    <property type="evidence" value="ECO:0007669"/>
    <property type="project" value="UniProtKB-KW"/>
</dbReference>
<dbReference type="PANTHER" id="PTHR30632">
    <property type="entry name" value="MOLYBDATE-BINDING PERIPLASMIC PROTEIN"/>
    <property type="match status" value="1"/>
</dbReference>
<accession>A0A1R1S0R5</accession>
<organism evidence="7 8">
    <name type="scientific">Bacillus swezeyi</name>
    <dbReference type="NCBI Taxonomy" id="1925020"/>
    <lineage>
        <taxon>Bacteria</taxon>
        <taxon>Bacillati</taxon>
        <taxon>Bacillota</taxon>
        <taxon>Bacilli</taxon>
        <taxon>Bacillales</taxon>
        <taxon>Bacillaceae</taxon>
        <taxon>Bacillus</taxon>
    </lineage>
</organism>
<dbReference type="CDD" id="cd13537">
    <property type="entry name" value="PBP2_YvgL_like"/>
    <property type="match status" value="1"/>
</dbReference>
<feature type="binding site" evidence="5">
    <location>
        <position position="154"/>
    </location>
    <ligand>
        <name>molybdate</name>
        <dbReference type="ChEBI" id="CHEBI:36264"/>
    </ligand>
</feature>
<feature type="binding site" evidence="5">
    <location>
        <position position="199"/>
    </location>
    <ligand>
        <name>molybdate</name>
        <dbReference type="ChEBI" id="CHEBI:36264"/>
    </ligand>
</feature>
<feature type="binding site" evidence="5">
    <location>
        <position position="73"/>
    </location>
    <ligand>
        <name>molybdate</name>
        <dbReference type="ChEBI" id="CHEBI:36264"/>
    </ligand>
</feature>
<comment type="caution">
    <text evidence="7">The sequence shown here is derived from an EMBL/GenBank/DDBJ whole genome shotgun (WGS) entry which is preliminary data.</text>
</comment>
<protein>
    <submittedName>
        <fullName evidence="7">Molybdate ABC transporter substrate-binding protein</fullName>
    </submittedName>
</protein>
<evidence type="ECO:0000313" key="8">
    <source>
        <dbReference type="Proteomes" id="UP000187367"/>
    </source>
</evidence>
<evidence type="ECO:0000256" key="4">
    <source>
        <dbReference type="ARBA" id="ARBA00022729"/>
    </source>
</evidence>
<evidence type="ECO:0000313" key="7">
    <source>
        <dbReference type="EMBL" id="OMI01491.1"/>
    </source>
</evidence>
<feature type="binding site" evidence="5">
    <location>
        <position position="181"/>
    </location>
    <ligand>
        <name>molybdate</name>
        <dbReference type="ChEBI" id="CHEBI:36264"/>
    </ligand>
</feature>
<dbReference type="PIRSF" id="PIRSF004846">
    <property type="entry name" value="ModA"/>
    <property type="match status" value="1"/>
</dbReference>
<evidence type="ECO:0000256" key="1">
    <source>
        <dbReference type="ARBA" id="ARBA00009175"/>
    </source>
</evidence>
<keyword evidence="4 6" id="KW-0732">Signal</keyword>
<dbReference type="RefSeq" id="WP_076760363.1">
    <property type="nucleotide sequence ID" value="NZ_JARMMH010000013.1"/>
</dbReference>
<comment type="similarity">
    <text evidence="1">Belongs to the bacterial solute-binding protein ModA family.</text>
</comment>
<dbReference type="NCBIfam" id="TIGR01256">
    <property type="entry name" value="modA"/>
    <property type="match status" value="1"/>
</dbReference>
<accession>A0A1R1QE18</accession>
<reference evidence="7 8" key="1">
    <citation type="submission" date="2017-01" db="EMBL/GenBank/DDBJ databases">
        <title>Bacillus phylogenomics.</title>
        <authorList>
            <person name="Dunlap C."/>
        </authorList>
    </citation>
    <scope>NUCLEOTIDE SEQUENCE [LARGE SCALE GENOMIC DNA]</scope>
    <source>
        <strain evidence="7 8">NRRL B-41282</strain>
    </source>
</reference>
<dbReference type="OrthoDB" id="9785015at2"/>
<proteinExistence type="inferred from homology"/>
<dbReference type="GO" id="GO:0030973">
    <property type="term" value="F:molybdate ion binding"/>
    <property type="evidence" value="ECO:0007669"/>
    <property type="project" value="TreeGrafter"/>
</dbReference>
<dbReference type="InterPro" id="IPR041879">
    <property type="entry name" value="YvgL-like_PBP2"/>
</dbReference>
<evidence type="ECO:0000256" key="3">
    <source>
        <dbReference type="ARBA" id="ARBA00022723"/>
    </source>
</evidence>
<dbReference type="AlphaFoldDB" id="A0A1R1S0R5"/>
<dbReference type="GO" id="GO:0015689">
    <property type="term" value="P:molybdate ion transport"/>
    <property type="evidence" value="ECO:0007669"/>
    <property type="project" value="InterPro"/>
</dbReference>
<name>A0A1R1S0R5_9BACI</name>
<keyword evidence="2 5" id="KW-0500">Molybdenum</keyword>
<dbReference type="SUPFAM" id="SSF53850">
    <property type="entry name" value="Periplasmic binding protein-like II"/>
    <property type="match status" value="1"/>
</dbReference>
<dbReference type="Proteomes" id="UP000187367">
    <property type="component" value="Unassembled WGS sequence"/>
</dbReference>
<feature type="signal peptide" evidence="6">
    <location>
        <begin position="1"/>
        <end position="23"/>
    </location>
</feature>
<dbReference type="PROSITE" id="PS51257">
    <property type="entry name" value="PROKAR_LIPOPROTEIN"/>
    <property type="match status" value="1"/>
</dbReference>
<evidence type="ECO:0000256" key="2">
    <source>
        <dbReference type="ARBA" id="ARBA00022505"/>
    </source>
</evidence>
<dbReference type="InterPro" id="IPR005950">
    <property type="entry name" value="ModA"/>
</dbReference>
<dbReference type="InterPro" id="IPR050682">
    <property type="entry name" value="ModA/WtpA"/>
</dbReference>
<feature type="binding site" evidence="5">
    <location>
        <position position="45"/>
    </location>
    <ligand>
        <name>molybdate</name>
        <dbReference type="ChEBI" id="CHEBI:36264"/>
    </ligand>
</feature>